<evidence type="ECO:0000256" key="3">
    <source>
        <dbReference type="ARBA" id="ARBA00023163"/>
    </source>
</evidence>
<dbReference type="Gene3D" id="1.10.10.10">
    <property type="entry name" value="Winged helix-like DNA-binding domain superfamily/Winged helix DNA-binding domain"/>
    <property type="match status" value="1"/>
</dbReference>
<dbReference type="PANTHER" id="PTHR30154:SF53">
    <property type="entry name" value="HTH-TYPE TRANSCRIPTIONAL REGULATOR LRPC"/>
    <property type="match status" value="1"/>
</dbReference>
<feature type="domain" description="HTH asnC-type" evidence="4">
    <location>
        <begin position="3"/>
        <end position="64"/>
    </location>
</feature>
<organism evidence="5 6">
    <name type="scientific">Pedobacter lusitanus</name>
    <dbReference type="NCBI Taxonomy" id="1503925"/>
    <lineage>
        <taxon>Bacteria</taxon>
        <taxon>Pseudomonadati</taxon>
        <taxon>Bacteroidota</taxon>
        <taxon>Sphingobacteriia</taxon>
        <taxon>Sphingobacteriales</taxon>
        <taxon>Sphingobacteriaceae</taxon>
        <taxon>Pedobacter</taxon>
    </lineage>
</organism>
<gene>
    <name evidence="5" type="ORF">TH53_18910</name>
</gene>
<protein>
    <recommendedName>
        <fullName evidence="4">HTH asnC-type domain-containing protein</fullName>
    </recommendedName>
</protein>
<keyword evidence="3" id="KW-0804">Transcription</keyword>
<dbReference type="GO" id="GO:0005829">
    <property type="term" value="C:cytosol"/>
    <property type="evidence" value="ECO:0007669"/>
    <property type="project" value="TreeGrafter"/>
</dbReference>
<dbReference type="SMART" id="SM00344">
    <property type="entry name" value="HTH_ASNC"/>
    <property type="match status" value="1"/>
</dbReference>
<dbReference type="PROSITE" id="PS50956">
    <property type="entry name" value="HTH_ASNC_2"/>
    <property type="match status" value="1"/>
</dbReference>
<dbReference type="InterPro" id="IPR036390">
    <property type="entry name" value="WH_DNA-bd_sf"/>
</dbReference>
<keyword evidence="6" id="KW-1185">Reference proteome</keyword>
<reference evidence="5 6" key="1">
    <citation type="submission" date="2015-01" db="EMBL/GenBank/DDBJ databases">
        <title>Draft genome sequence of Pedobacter sp. NL19 isolated from sludge of an effluent treatment pond in an abandoned uranium mine.</title>
        <authorList>
            <person name="Santos T."/>
            <person name="Caetano T."/>
            <person name="Covas C."/>
            <person name="Cruz A."/>
            <person name="Mendo S."/>
        </authorList>
    </citation>
    <scope>NUCLEOTIDE SEQUENCE [LARGE SCALE GENOMIC DNA]</scope>
    <source>
        <strain evidence="5 6">NL19</strain>
    </source>
</reference>
<dbReference type="PRINTS" id="PR00033">
    <property type="entry name" value="HTHASNC"/>
</dbReference>
<dbReference type="InterPro" id="IPR000485">
    <property type="entry name" value="AsnC-type_HTH_dom"/>
</dbReference>
<dbReference type="SUPFAM" id="SSF46785">
    <property type="entry name" value="Winged helix' DNA-binding domain"/>
    <property type="match status" value="1"/>
</dbReference>
<dbReference type="CDD" id="cd00090">
    <property type="entry name" value="HTH_ARSR"/>
    <property type="match status" value="1"/>
</dbReference>
<dbReference type="STRING" id="1503925.TH53_18910"/>
<dbReference type="GO" id="GO:0006355">
    <property type="term" value="P:regulation of DNA-templated transcription"/>
    <property type="evidence" value="ECO:0007669"/>
    <property type="project" value="UniProtKB-ARBA"/>
</dbReference>
<dbReference type="InterPro" id="IPR011991">
    <property type="entry name" value="ArsR-like_HTH"/>
</dbReference>
<dbReference type="InterPro" id="IPR011008">
    <property type="entry name" value="Dimeric_a/b-barrel"/>
</dbReference>
<keyword evidence="1" id="KW-0805">Transcription regulation</keyword>
<dbReference type="InterPro" id="IPR036388">
    <property type="entry name" value="WH-like_DNA-bd_sf"/>
</dbReference>
<evidence type="ECO:0000313" key="5">
    <source>
        <dbReference type="EMBL" id="KIO75754.1"/>
    </source>
</evidence>
<evidence type="ECO:0000256" key="2">
    <source>
        <dbReference type="ARBA" id="ARBA00023125"/>
    </source>
</evidence>
<dbReference type="Pfam" id="PF01037">
    <property type="entry name" value="AsnC_trans_reg"/>
    <property type="match status" value="1"/>
</dbReference>
<dbReference type="SUPFAM" id="SSF54909">
    <property type="entry name" value="Dimeric alpha+beta barrel"/>
    <property type="match status" value="1"/>
</dbReference>
<dbReference type="Pfam" id="PF13412">
    <property type="entry name" value="HTH_24"/>
    <property type="match status" value="1"/>
</dbReference>
<sequence>MKIDELHYAILNELQLDARVSNAEIGRKVGLTAPAVAERIKRMREEGIIKGFTANIDFMQLNYQQTVMVAVQLPHANINPFLHEVKEMEGVTNIAHITGEYCFFVNIVIRSSADLSLKLNEFSKFGKTTTFSVLSNPVEAKTIFLP</sequence>
<dbReference type="EMBL" id="JXRA01000085">
    <property type="protein sequence ID" value="KIO75754.1"/>
    <property type="molecule type" value="Genomic_DNA"/>
</dbReference>
<proteinExistence type="predicted"/>
<dbReference type="InterPro" id="IPR019887">
    <property type="entry name" value="Tscrpt_reg_AsnC/Lrp_C"/>
</dbReference>
<dbReference type="InterPro" id="IPR019885">
    <property type="entry name" value="Tscrpt_reg_HTH_AsnC-type_CS"/>
</dbReference>
<dbReference type="InterPro" id="IPR019888">
    <property type="entry name" value="Tscrpt_reg_AsnC-like"/>
</dbReference>
<accession>A0A0D0FTH6</accession>
<comment type="caution">
    <text evidence="5">The sequence shown here is derived from an EMBL/GenBank/DDBJ whole genome shotgun (WGS) entry which is preliminary data.</text>
</comment>
<name>A0A0D0FTH6_9SPHI</name>
<evidence type="ECO:0000313" key="6">
    <source>
        <dbReference type="Proteomes" id="UP000032049"/>
    </source>
</evidence>
<dbReference type="GO" id="GO:0043200">
    <property type="term" value="P:response to amino acid"/>
    <property type="evidence" value="ECO:0007669"/>
    <property type="project" value="TreeGrafter"/>
</dbReference>
<evidence type="ECO:0000259" key="4">
    <source>
        <dbReference type="PROSITE" id="PS50956"/>
    </source>
</evidence>
<evidence type="ECO:0000256" key="1">
    <source>
        <dbReference type="ARBA" id="ARBA00023015"/>
    </source>
</evidence>
<dbReference type="PROSITE" id="PS00519">
    <property type="entry name" value="HTH_ASNC_1"/>
    <property type="match status" value="1"/>
</dbReference>
<dbReference type="GO" id="GO:0043565">
    <property type="term" value="F:sequence-specific DNA binding"/>
    <property type="evidence" value="ECO:0007669"/>
    <property type="project" value="InterPro"/>
</dbReference>
<dbReference type="PANTHER" id="PTHR30154">
    <property type="entry name" value="LEUCINE-RESPONSIVE REGULATORY PROTEIN"/>
    <property type="match status" value="1"/>
</dbReference>
<dbReference type="Proteomes" id="UP000032049">
    <property type="component" value="Unassembled WGS sequence"/>
</dbReference>
<keyword evidence="2" id="KW-0238">DNA-binding</keyword>
<dbReference type="Gene3D" id="3.30.70.920">
    <property type="match status" value="1"/>
</dbReference>
<dbReference type="AlphaFoldDB" id="A0A0D0FTH6"/>